<evidence type="ECO:0000313" key="2">
    <source>
        <dbReference type="EnsemblPlants" id="Zm00001eb372880_P001"/>
    </source>
</evidence>
<dbReference type="InParanoid" id="A0A804R1R6"/>
<feature type="compositionally biased region" description="Basic and acidic residues" evidence="1">
    <location>
        <begin position="1"/>
        <end position="13"/>
    </location>
</feature>
<reference evidence="3" key="1">
    <citation type="journal article" date="2009" name="Science">
        <title>The B73 maize genome: complexity, diversity, and dynamics.</title>
        <authorList>
            <person name="Schnable P.S."/>
            <person name="Ware D."/>
            <person name="Fulton R.S."/>
            <person name="Stein J.C."/>
            <person name="Wei F."/>
            <person name="Pasternak S."/>
            <person name="Liang C."/>
            <person name="Zhang J."/>
            <person name="Fulton L."/>
            <person name="Graves T.A."/>
            <person name="Minx P."/>
            <person name="Reily A.D."/>
            <person name="Courtney L."/>
            <person name="Kruchowski S.S."/>
            <person name="Tomlinson C."/>
            <person name="Strong C."/>
            <person name="Delehaunty K."/>
            <person name="Fronick C."/>
            <person name="Courtney B."/>
            <person name="Rock S.M."/>
            <person name="Belter E."/>
            <person name="Du F."/>
            <person name="Kim K."/>
            <person name="Abbott R.M."/>
            <person name="Cotton M."/>
            <person name="Levy A."/>
            <person name="Marchetto P."/>
            <person name="Ochoa K."/>
            <person name="Jackson S.M."/>
            <person name="Gillam B."/>
            <person name="Chen W."/>
            <person name="Yan L."/>
            <person name="Higginbotham J."/>
            <person name="Cardenas M."/>
            <person name="Waligorski J."/>
            <person name="Applebaum E."/>
            <person name="Phelps L."/>
            <person name="Falcone J."/>
            <person name="Kanchi K."/>
            <person name="Thane T."/>
            <person name="Scimone A."/>
            <person name="Thane N."/>
            <person name="Henke J."/>
            <person name="Wang T."/>
            <person name="Ruppert J."/>
            <person name="Shah N."/>
            <person name="Rotter K."/>
            <person name="Hodges J."/>
            <person name="Ingenthron E."/>
            <person name="Cordes M."/>
            <person name="Kohlberg S."/>
            <person name="Sgro J."/>
            <person name="Delgado B."/>
            <person name="Mead K."/>
            <person name="Chinwalla A."/>
            <person name="Leonard S."/>
            <person name="Crouse K."/>
            <person name="Collura K."/>
            <person name="Kudrna D."/>
            <person name="Currie J."/>
            <person name="He R."/>
            <person name="Angelova A."/>
            <person name="Rajasekar S."/>
            <person name="Mueller T."/>
            <person name="Lomeli R."/>
            <person name="Scara G."/>
            <person name="Ko A."/>
            <person name="Delaney K."/>
            <person name="Wissotski M."/>
            <person name="Lopez G."/>
            <person name="Campos D."/>
            <person name="Braidotti M."/>
            <person name="Ashley E."/>
            <person name="Golser W."/>
            <person name="Kim H."/>
            <person name="Lee S."/>
            <person name="Lin J."/>
            <person name="Dujmic Z."/>
            <person name="Kim W."/>
            <person name="Talag J."/>
            <person name="Zuccolo A."/>
            <person name="Fan C."/>
            <person name="Sebastian A."/>
            <person name="Kramer M."/>
            <person name="Spiegel L."/>
            <person name="Nascimento L."/>
            <person name="Zutavern T."/>
            <person name="Miller B."/>
            <person name="Ambroise C."/>
            <person name="Muller S."/>
            <person name="Spooner W."/>
            <person name="Narechania A."/>
            <person name="Ren L."/>
            <person name="Wei S."/>
            <person name="Kumari S."/>
            <person name="Faga B."/>
            <person name="Levy M.J."/>
            <person name="McMahan L."/>
            <person name="Van Buren P."/>
            <person name="Vaughn M.W."/>
            <person name="Ying K."/>
            <person name="Yeh C.-T."/>
            <person name="Emrich S.J."/>
            <person name="Jia Y."/>
            <person name="Kalyanaraman A."/>
            <person name="Hsia A.-P."/>
            <person name="Barbazuk W.B."/>
            <person name="Baucom R.S."/>
            <person name="Brutnell T.P."/>
            <person name="Carpita N.C."/>
            <person name="Chaparro C."/>
            <person name="Chia J.-M."/>
            <person name="Deragon J.-M."/>
            <person name="Estill J.C."/>
            <person name="Fu Y."/>
            <person name="Jeddeloh J.A."/>
            <person name="Han Y."/>
            <person name="Lee H."/>
            <person name="Li P."/>
            <person name="Lisch D.R."/>
            <person name="Liu S."/>
            <person name="Liu Z."/>
            <person name="Nagel D.H."/>
            <person name="McCann M.C."/>
            <person name="SanMiguel P."/>
            <person name="Myers A.M."/>
            <person name="Nettleton D."/>
            <person name="Nguyen J."/>
            <person name="Penning B.W."/>
            <person name="Ponnala L."/>
            <person name="Schneider K.L."/>
            <person name="Schwartz D.C."/>
            <person name="Sharma A."/>
            <person name="Soderlund C."/>
            <person name="Springer N.M."/>
            <person name="Sun Q."/>
            <person name="Wang H."/>
            <person name="Waterman M."/>
            <person name="Westerman R."/>
            <person name="Wolfgruber T.K."/>
            <person name="Yang L."/>
            <person name="Yu Y."/>
            <person name="Zhang L."/>
            <person name="Zhou S."/>
            <person name="Zhu Q."/>
            <person name="Bennetzen J.L."/>
            <person name="Dawe R.K."/>
            <person name="Jiang J."/>
            <person name="Jiang N."/>
            <person name="Presting G.G."/>
            <person name="Wessler S.R."/>
            <person name="Aluru S."/>
            <person name="Martienssen R.A."/>
            <person name="Clifton S.W."/>
            <person name="McCombie W.R."/>
            <person name="Wing R.A."/>
            <person name="Wilson R.K."/>
        </authorList>
    </citation>
    <scope>NUCLEOTIDE SEQUENCE [LARGE SCALE GENOMIC DNA]</scope>
    <source>
        <strain evidence="3">cv. B73</strain>
    </source>
</reference>
<proteinExistence type="predicted"/>
<feature type="region of interest" description="Disordered" evidence="1">
    <location>
        <begin position="1"/>
        <end position="116"/>
    </location>
</feature>
<feature type="compositionally biased region" description="Basic and acidic residues" evidence="1">
    <location>
        <begin position="20"/>
        <end position="36"/>
    </location>
</feature>
<reference evidence="2" key="2">
    <citation type="submission" date="2019-07" db="EMBL/GenBank/DDBJ databases">
        <authorList>
            <person name="Seetharam A."/>
            <person name="Woodhouse M."/>
            <person name="Cannon E."/>
        </authorList>
    </citation>
    <scope>NUCLEOTIDE SEQUENCE [LARGE SCALE GENOMIC DNA]</scope>
    <source>
        <strain evidence="2">cv. B73</strain>
    </source>
</reference>
<dbReference type="AlphaFoldDB" id="A0A804R1R6"/>
<evidence type="ECO:0000313" key="3">
    <source>
        <dbReference type="Proteomes" id="UP000007305"/>
    </source>
</evidence>
<feature type="compositionally biased region" description="Basic and acidic residues" evidence="1">
    <location>
        <begin position="52"/>
        <end position="69"/>
    </location>
</feature>
<keyword evidence="3" id="KW-1185">Reference proteome</keyword>
<organism evidence="2 3">
    <name type="scientific">Zea mays</name>
    <name type="common">Maize</name>
    <dbReference type="NCBI Taxonomy" id="4577"/>
    <lineage>
        <taxon>Eukaryota</taxon>
        <taxon>Viridiplantae</taxon>
        <taxon>Streptophyta</taxon>
        <taxon>Embryophyta</taxon>
        <taxon>Tracheophyta</taxon>
        <taxon>Spermatophyta</taxon>
        <taxon>Magnoliopsida</taxon>
        <taxon>Liliopsida</taxon>
        <taxon>Poales</taxon>
        <taxon>Poaceae</taxon>
        <taxon>PACMAD clade</taxon>
        <taxon>Panicoideae</taxon>
        <taxon>Andropogonodae</taxon>
        <taxon>Andropogoneae</taxon>
        <taxon>Tripsacinae</taxon>
        <taxon>Zea</taxon>
    </lineage>
</organism>
<protein>
    <submittedName>
        <fullName evidence="2">Uncharacterized protein</fullName>
    </submittedName>
</protein>
<reference evidence="2" key="3">
    <citation type="submission" date="2021-05" db="UniProtKB">
        <authorList>
            <consortium name="EnsemblPlants"/>
        </authorList>
    </citation>
    <scope>IDENTIFICATION</scope>
    <source>
        <strain evidence="2">cv. B73</strain>
    </source>
</reference>
<evidence type="ECO:0000256" key="1">
    <source>
        <dbReference type="SAM" id="MobiDB-lite"/>
    </source>
</evidence>
<accession>A0A804R1R6</accession>
<sequence>MELRGRKQGRELDASWSRKPSREAETFTARCREVERAAAMGGSRRNLTAAMAEKELDGNERTSHGEQRLRATGFYPRAKAARRGRSKGRGAGRRNGCSPRPWAGELQAGTRVRRAI</sequence>
<dbReference type="Gramene" id="Zm00001eb372880_T001">
    <property type="protein sequence ID" value="Zm00001eb372880_P001"/>
    <property type="gene ID" value="Zm00001eb372880"/>
</dbReference>
<dbReference type="Proteomes" id="UP000007305">
    <property type="component" value="Chromosome 9"/>
</dbReference>
<dbReference type="EnsemblPlants" id="Zm00001eb372880_T001">
    <property type="protein sequence ID" value="Zm00001eb372880_P001"/>
    <property type="gene ID" value="Zm00001eb372880"/>
</dbReference>
<name>A0A804R1R6_MAIZE</name>
<feature type="compositionally biased region" description="Basic residues" evidence="1">
    <location>
        <begin position="79"/>
        <end position="92"/>
    </location>
</feature>